<dbReference type="EMBL" id="JAGTJR010000002">
    <property type="protein sequence ID" value="KAH7063397.1"/>
    <property type="molecule type" value="Genomic_DNA"/>
</dbReference>
<comment type="caution">
    <text evidence="2">The sequence shown here is derived from an EMBL/GenBank/DDBJ whole genome shotgun (WGS) entry which is preliminary data.</text>
</comment>
<dbReference type="Proteomes" id="UP000774617">
    <property type="component" value="Unassembled WGS sequence"/>
</dbReference>
<keyword evidence="1" id="KW-0812">Transmembrane</keyword>
<protein>
    <submittedName>
        <fullName evidence="2">Uncharacterized protein</fullName>
    </submittedName>
</protein>
<gene>
    <name evidence="2" type="ORF">B0J12DRAFT_642626</name>
</gene>
<keyword evidence="1" id="KW-1133">Transmembrane helix</keyword>
<proteinExistence type="predicted"/>
<keyword evidence="1" id="KW-0472">Membrane</keyword>
<accession>A0ABQ8GSC9</accession>
<organism evidence="2 3">
    <name type="scientific">Macrophomina phaseolina</name>
    <dbReference type="NCBI Taxonomy" id="35725"/>
    <lineage>
        <taxon>Eukaryota</taxon>
        <taxon>Fungi</taxon>
        <taxon>Dikarya</taxon>
        <taxon>Ascomycota</taxon>
        <taxon>Pezizomycotina</taxon>
        <taxon>Dothideomycetes</taxon>
        <taxon>Dothideomycetes incertae sedis</taxon>
        <taxon>Botryosphaeriales</taxon>
        <taxon>Botryosphaeriaceae</taxon>
        <taxon>Macrophomina</taxon>
    </lineage>
</organism>
<evidence type="ECO:0000313" key="2">
    <source>
        <dbReference type="EMBL" id="KAH7063397.1"/>
    </source>
</evidence>
<name>A0ABQ8GSC9_9PEZI</name>
<feature type="transmembrane region" description="Helical" evidence="1">
    <location>
        <begin position="132"/>
        <end position="155"/>
    </location>
</feature>
<reference evidence="2 3" key="1">
    <citation type="journal article" date="2021" name="Nat. Commun.">
        <title>Genetic determinants of endophytism in the Arabidopsis root mycobiome.</title>
        <authorList>
            <person name="Mesny F."/>
            <person name="Miyauchi S."/>
            <person name="Thiergart T."/>
            <person name="Pickel B."/>
            <person name="Atanasova L."/>
            <person name="Karlsson M."/>
            <person name="Huettel B."/>
            <person name="Barry K.W."/>
            <person name="Haridas S."/>
            <person name="Chen C."/>
            <person name="Bauer D."/>
            <person name="Andreopoulos W."/>
            <person name="Pangilinan J."/>
            <person name="LaButti K."/>
            <person name="Riley R."/>
            <person name="Lipzen A."/>
            <person name="Clum A."/>
            <person name="Drula E."/>
            <person name="Henrissat B."/>
            <person name="Kohler A."/>
            <person name="Grigoriev I.V."/>
            <person name="Martin F.M."/>
            <person name="Hacquard S."/>
        </authorList>
    </citation>
    <scope>NUCLEOTIDE SEQUENCE [LARGE SCALE GENOMIC DNA]</scope>
    <source>
        <strain evidence="2 3">MPI-SDFR-AT-0080</strain>
    </source>
</reference>
<sequence length="189" mass="21073">MPFHIGFSTVSVTTSPLRLKMAPWCCHPAYPLSHTRHQLQRGHNMLPHFFLKQCLYPHPTSTRPHCTHHYLHTPQNLLSFFCPRLNDQANDIITALPPPPPSPVGELSHCPVTPRCTSHTAITPPSKCSRRAYLAVPLQMHALLTVLMTAGKFFFFSTLKGRKRRGRGSGRCLRLAGGGWCDFGAGWAG</sequence>
<keyword evidence="3" id="KW-1185">Reference proteome</keyword>
<evidence type="ECO:0000313" key="3">
    <source>
        <dbReference type="Proteomes" id="UP000774617"/>
    </source>
</evidence>
<evidence type="ECO:0000256" key="1">
    <source>
        <dbReference type="SAM" id="Phobius"/>
    </source>
</evidence>